<dbReference type="AlphaFoldDB" id="A0A0A5FR20"/>
<evidence type="ECO:0000313" key="3">
    <source>
        <dbReference type="EMBL" id="CEK28834.1"/>
    </source>
</evidence>
<dbReference type="PATRIC" id="fig|29486.45.peg.1655"/>
<evidence type="ECO:0000256" key="1">
    <source>
        <dbReference type="ARBA" id="ARBA00006484"/>
    </source>
</evidence>
<dbReference type="OrthoDB" id="9810734at2"/>
<evidence type="ECO:0000256" key="2">
    <source>
        <dbReference type="ARBA" id="ARBA00023002"/>
    </source>
</evidence>
<dbReference type="PRINTS" id="PR00081">
    <property type="entry name" value="GDHRDH"/>
</dbReference>
<dbReference type="InterPro" id="IPR002347">
    <property type="entry name" value="SDR_fam"/>
</dbReference>
<gene>
    <name evidence="4" type="primary">sdh</name>
    <name evidence="3" type="ORF">CSF007_15560</name>
    <name evidence="4" type="ORF">NCTC10476_02612</name>
</gene>
<dbReference type="InterPro" id="IPR036291">
    <property type="entry name" value="NAD(P)-bd_dom_sf"/>
</dbReference>
<organism evidence="3">
    <name type="scientific">Yersinia ruckeri</name>
    <dbReference type="NCBI Taxonomy" id="29486"/>
    <lineage>
        <taxon>Bacteria</taxon>
        <taxon>Pseudomonadati</taxon>
        <taxon>Pseudomonadota</taxon>
        <taxon>Gammaproteobacteria</taxon>
        <taxon>Enterobacterales</taxon>
        <taxon>Yersiniaceae</taxon>
        <taxon>Yersinia</taxon>
    </lineage>
</organism>
<dbReference type="Gene3D" id="3.40.50.720">
    <property type="entry name" value="NAD(P)-binding Rossmann-like Domain"/>
    <property type="match status" value="1"/>
</dbReference>
<dbReference type="SUPFAM" id="SSF51735">
    <property type="entry name" value="NAD(P)-binding Rossmann-fold domains"/>
    <property type="match status" value="1"/>
</dbReference>
<dbReference type="PROSITE" id="PS00061">
    <property type="entry name" value="ADH_SHORT"/>
    <property type="match status" value="1"/>
</dbReference>
<comment type="similarity">
    <text evidence="1">Belongs to the short-chain dehydrogenases/reductases (SDR) family.</text>
</comment>
<evidence type="ECO:0000313" key="4">
    <source>
        <dbReference type="EMBL" id="SUQ01263.1"/>
    </source>
</evidence>
<dbReference type="Proteomes" id="UP000255169">
    <property type="component" value="Unassembled WGS sequence"/>
</dbReference>
<dbReference type="Pfam" id="PF00106">
    <property type="entry name" value="adh_short"/>
    <property type="match status" value="1"/>
</dbReference>
<reference evidence="3" key="1">
    <citation type="journal article" date="2015" name="Genome Announc.">
        <title>Complete Genome Sequence of Yersinia ruckeri Strain CSF007-82, Etiologic Agent of Red Mouth Disease in Salmonid Fish.</title>
        <authorList>
            <person name="Nelson M.C."/>
            <person name="LaPatra S.E."/>
            <person name="Welch T.J."/>
            <person name="Graf J."/>
        </authorList>
    </citation>
    <scope>NUCLEOTIDE SEQUENCE</scope>
    <source>
        <strain evidence="3">CSF007-82</strain>
    </source>
</reference>
<evidence type="ECO:0000313" key="5">
    <source>
        <dbReference type="Proteomes" id="UP000255169"/>
    </source>
</evidence>
<dbReference type="PANTHER" id="PTHR44196:SF1">
    <property type="entry name" value="DEHYDROGENASE_REDUCTASE SDR FAMILY MEMBER 7B"/>
    <property type="match status" value="1"/>
</dbReference>
<dbReference type="PANTHER" id="PTHR44196">
    <property type="entry name" value="DEHYDROGENASE/REDUCTASE SDR FAMILY MEMBER 7B"/>
    <property type="match status" value="1"/>
</dbReference>
<protein>
    <submittedName>
        <fullName evidence="3">Oxidoreductase, short-chain dehydrogenase/reductase family</fullName>
        <ecNumber evidence="3">1.1.1.-</ecNumber>
    </submittedName>
    <submittedName>
        <fullName evidence="4">Short chain dehydrogenase</fullName>
        <ecNumber evidence="4">1.1.1.276</ecNumber>
    </submittedName>
</protein>
<proteinExistence type="inferred from homology"/>
<dbReference type="KEGG" id="yrb:UGYR_07755"/>
<dbReference type="EC" id="1.1.1.276" evidence="4"/>
<dbReference type="EMBL" id="UHJG01000001">
    <property type="protein sequence ID" value="SUQ01263.1"/>
    <property type="molecule type" value="Genomic_DNA"/>
</dbReference>
<keyword evidence="5" id="KW-1185">Reference proteome</keyword>
<sequence>MKHVVVTGASSGIGQQLALDYAAEGWQVTACGRDENRLMDLGMHNPAITARHFDITDLAATRKALAHCPADLVILCAGTCEYLDNGVVEAERVARVLNTNFLGPINCLDVLLPQLSSGSRIALVGSTASMLPMPRAEAYGASKAALAYFARSLAVDLAKSGINVSLILPGFVATPLTDRNDFTMPMIITPKQASHYIRRGLGKGAAEIAFPPLFAALLRLTGLLPQALQRWLAKRLVR</sequence>
<dbReference type="EMBL" id="LN681231">
    <property type="protein sequence ID" value="CEK28834.1"/>
    <property type="molecule type" value="Genomic_DNA"/>
</dbReference>
<dbReference type="RefSeq" id="WP_038251156.1">
    <property type="nucleotide sequence ID" value="NZ_CABIHR010000008.1"/>
</dbReference>
<dbReference type="GeneID" id="66880706"/>
<dbReference type="GO" id="GO:0016020">
    <property type="term" value="C:membrane"/>
    <property type="evidence" value="ECO:0007669"/>
    <property type="project" value="TreeGrafter"/>
</dbReference>
<reference evidence="4 5" key="2">
    <citation type="submission" date="2018-06" db="EMBL/GenBank/DDBJ databases">
        <authorList>
            <consortium name="Pathogen Informatics"/>
            <person name="Doyle S."/>
        </authorList>
    </citation>
    <scope>NUCLEOTIDE SEQUENCE [LARGE SCALE GENOMIC DNA]</scope>
    <source>
        <strain evidence="4 5">NCTC10476</strain>
    </source>
</reference>
<dbReference type="InterPro" id="IPR020904">
    <property type="entry name" value="Sc_DH/Rdtase_CS"/>
</dbReference>
<keyword evidence="2 3" id="KW-0560">Oxidoreductase</keyword>
<dbReference type="EC" id="1.1.1.-" evidence="3"/>
<accession>A0A0A5FR20</accession>
<dbReference type="STRING" id="29486.UGYR_07755"/>
<dbReference type="GO" id="GO:0031132">
    <property type="term" value="F:serine 3-dehydrogenase activity"/>
    <property type="evidence" value="ECO:0007669"/>
    <property type="project" value="UniProtKB-EC"/>
</dbReference>
<name>A0A0A5FR20_YERRU</name>